<dbReference type="AlphaFoldDB" id="A0AAW0E051"/>
<comment type="caution">
    <text evidence="2">The sequence shown here is derived from an EMBL/GenBank/DDBJ whole genome shotgun (WGS) entry which is preliminary data.</text>
</comment>
<gene>
    <name evidence="2" type="ORF">R3P38DRAFT_2759819</name>
</gene>
<feature type="compositionally biased region" description="Basic and acidic residues" evidence="1">
    <location>
        <begin position="1"/>
        <end position="14"/>
    </location>
</feature>
<evidence type="ECO:0000313" key="2">
    <source>
        <dbReference type="EMBL" id="KAK7057596.1"/>
    </source>
</evidence>
<dbReference type="EMBL" id="JAWWNJ010000004">
    <property type="protein sequence ID" value="KAK7057596.1"/>
    <property type="molecule type" value="Genomic_DNA"/>
</dbReference>
<accession>A0AAW0E051</accession>
<evidence type="ECO:0000256" key="1">
    <source>
        <dbReference type="SAM" id="MobiDB-lite"/>
    </source>
</evidence>
<feature type="region of interest" description="Disordered" evidence="1">
    <location>
        <begin position="1"/>
        <end position="110"/>
    </location>
</feature>
<proteinExistence type="predicted"/>
<protein>
    <submittedName>
        <fullName evidence="2">Uncharacterized protein</fullName>
    </submittedName>
</protein>
<feature type="compositionally biased region" description="Basic and acidic residues" evidence="1">
    <location>
        <begin position="63"/>
        <end position="94"/>
    </location>
</feature>
<name>A0AAW0E051_9AGAR</name>
<keyword evidence="3" id="KW-1185">Reference proteome</keyword>
<evidence type="ECO:0000313" key="3">
    <source>
        <dbReference type="Proteomes" id="UP001362999"/>
    </source>
</evidence>
<dbReference type="Proteomes" id="UP001362999">
    <property type="component" value="Unassembled WGS sequence"/>
</dbReference>
<sequence length="490" mass="53337">MAESGGRSDELAEAHKRRGCVSEDEVNTPSTIEIGGLEDTVSQGCQSLKQKTRTVHVASPHPKHPETEERDESKAALDKGIQEEEPVKSNEQRSDSSLTDDPYPRLVGLSSNTIERPTFGRAYLSSLAQHAMSLGIDKAPSPSYAKPFDWSPADAEECASRLDSNKLCWNGAQKHNGAPVVRTNKSPVHTYTSHHRVERAVVVLRSTDADPVPAGTPRTPIKCGGLQIALEGLLVAHNSREVDAQHEVAVACEAVEVHVSEIADAGVSMPMWMTINSLHIRCEEHDAGLAWERRGIKSLAAVLIADVDVVGVERRTMAMEDLVSTVSRRIGWLGVMKAYVELEEQKRTSAGCKTVSQNERRTKDLDRDQIADLENMTTSSKSPPPALAMASTVEGGGLRMRLSNELPQAPLVGPYGRRDAVVASSFKFDSLSMTLPSSMNVLSDFGYSVLVPDDAIVWTNRNADLARNRREDGASCLLWKREGIGTCVVA</sequence>
<organism evidence="2 3">
    <name type="scientific">Favolaschia claudopus</name>
    <dbReference type="NCBI Taxonomy" id="2862362"/>
    <lineage>
        <taxon>Eukaryota</taxon>
        <taxon>Fungi</taxon>
        <taxon>Dikarya</taxon>
        <taxon>Basidiomycota</taxon>
        <taxon>Agaricomycotina</taxon>
        <taxon>Agaricomycetes</taxon>
        <taxon>Agaricomycetidae</taxon>
        <taxon>Agaricales</taxon>
        <taxon>Marasmiineae</taxon>
        <taxon>Mycenaceae</taxon>
        <taxon>Favolaschia</taxon>
    </lineage>
</organism>
<feature type="compositionally biased region" description="Polar residues" evidence="1">
    <location>
        <begin position="40"/>
        <end position="49"/>
    </location>
</feature>
<reference evidence="2 3" key="1">
    <citation type="journal article" date="2024" name="J Genomics">
        <title>Draft genome sequencing and assembly of Favolaschia claudopus CIRM-BRFM 2984 isolated from oak limbs.</title>
        <authorList>
            <person name="Navarro D."/>
            <person name="Drula E."/>
            <person name="Chaduli D."/>
            <person name="Cazenave R."/>
            <person name="Ahrendt S."/>
            <person name="Wang J."/>
            <person name="Lipzen A."/>
            <person name="Daum C."/>
            <person name="Barry K."/>
            <person name="Grigoriev I.V."/>
            <person name="Favel A."/>
            <person name="Rosso M.N."/>
            <person name="Martin F."/>
        </authorList>
    </citation>
    <scope>NUCLEOTIDE SEQUENCE [LARGE SCALE GENOMIC DNA]</scope>
    <source>
        <strain evidence="2 3">CIRM-BRFM 2984</strain>
    </source>
</reference>